<proteinExistence type="predicted"/>
<evidence type="ECO:0000313" key="1">
    <source>
        <dbReference type="EMBL" id="GBP97128.1"/>
    </source>
</evidence>
<accession>A0A4C2AAH0</accession>
<keyword evidence="2" id="KW-1185">Reference proteome</keyword>
<evidence type="ECO:0000313" key="2">
    <source>
        <dbReference type="Proteomes" id="UP000299102"/>
    </source>
</evidence>
<dbReference type="Proteomes" id="UP000299102">
    <property type="component" value="Unassembled WGS sequence"/>
</dbReference>
<organism evidence="1 2">
    <name type="scientific">Eumeta variegata</name>
    <name type="common">Bagworm moth</name>
    <name type="synonym">Eumeta japonica</name>
    <dbReference type="NCBI Taxonomy" id="151549"/>
    <lineage>
        <taxon>Eukaryota</taxon>
        <taxon>Metazoa</taxon>
        <taxon>Ecdysozoa</taxon>
        <taxon>Arthropoda</taxon>
        <taxon>Hexapoda</taxon>
        <taxon>Insecta</taxon>
        <taxon>Pterygota</taxon>
        <taxon>Neoptera</taxon>
        <taxon>Endopterygota</taxon>
        <taxon>Lepidoptera</taxon>
        <taxon>Glossata</taxon>
        <taxon>Ditrysia</taxon>
        <taxon>Tineoidea</taxon>
        <taxon>Psychidae</taxon>
        <taxon>Oiketicinae</taxon>
        <taxon>Eumeta</taxon>
    </lineage>
</organism>
<reference evidence="1 2" key="1">
    <citation type="journal article" date="2019" name="Commun. Biol.">
        <title>The bagworm genome reveals a unique fibroin gene that provides high tensile strength.</title>
        <authorList>
            <person name="Kono N."/>
            <person name="Nakamura H."/>
            <person name="Ohtoshi R."/>
            <person name="Tomita M."/>
            <person name="Numata K."/>
            <person name="Arakawa K."/>
        </authorList>
    </citation>
    <scope>NUCLEOTIDE SEQUENCE [LARGE SCALE GENOMIC DNA]</scope>
</reference>
<sequence>MAPEGGVNRCSPTSVKSAVSSANNASWTPDDDGRGILFVYAEYSRREGGTLRNSCSDKTSCRVNALMPKHLRAIPYRRPWLHKEDSYGATFGFKALRDILY</sequence>
<dbReference type="AlphaFoldDB" id="A0A4C2AAH0"/>
<protein>
    <submittedName>
        <fullName evidence="1">Uncharacterized protein</fullName>
    </submittedName>
</protein>
<name>A0A4C2AAH0_EUMVA</name>
<dbReference type="EMBL" id="BGZK01002875">
    <property type="protein sequence ID" value="GBP97128.1"/>
    <property type="molecule type" value="Genomic_DNA"/>
</dbReference>
<comment type="caution">
    <text evidence="1">The sequence shown here is derived from an EMBL/GenBank/DDBJ whole genome shotgun (WGS) entry which is preliminary data.</text>
</comment>
<gene>
    <name evidence="1" type="ORF">EVAR_101662_1</name>
</gene>